<feature type="chain" id="PRO_5045411191" description="MORN repeat-containing protein" evidence="1">
    <location>
        <begin position="21"/>
        <end position="307"/>
    </location>
</feature>
<keyword evidence="3" id="KW-1185">Reference proteome</keyword>
<dbReference type="Proteomes" id="UP001250698">
    <property type="component" value="Unassembled WGS sequence"/>
</dbReference>
<reference evidence="2 3" key="1">
    <citation type="submission" date="2023-10" db="EMBL/GenBank/DDBJ databases">
        <title>Hymenobacter endophyticus sp. nov., an isolate from the leaf tissues of wheat.</title>
        <authorList>
            <person name="Dai Y."/>
        </authorList>
    </citation>
    <scope>NUCLEOTIDE SEQUENCE [LARGE SCALE GENOMIC DNA]</scope>
    <source>
        <strain evidence="2 3">ZK17L-C2</strain>
    </source>
</reference>
<keyword evidence="1" id="KW-0732">Signal</keyword>
<evidence type="ECO:0000313" key="2">
    <source>
        <dbReference type="EMBL" id="MDU0372240.1"/>
    </source>
</evidence>
<evidence type="ECO:0000313" key="3">
    <source>
        <dbReference type="Proteomes" id="UP001250698"/>
    </source>
</evidence>
<feature type="signal peptide" evidence="1">
    <location>
        <begin position="1"/>
        <end position="20"/>
    </location>
</feature>
<evidence type="ECO:0000256" key="1">
    <source>
        <dbReference type="SAM" id="SignalP"/>
    </source>
</evidence>
<dbReference type="RefSeq" id="WP_315999685.1">
    <property type="nucleotide sequence ID" value="NZ_JAWDJT010000014.1"/>
</dbReference>
<name>A0ABU3TM26_9BACT</name>
<dbReference type="EMBL" id="JAWDJT010000014">
    <property type="protein sequence ID" value="MDU0372240.1"/>
    <property type="molecule type" value="Genomic_DNA"/>
</dbReference>
<organism evidence="2 3">
    <name type="scientific">Hymenobacter endophyticus</name>
    <dbReference type="NCBI Taxonomy" id="3076335"/>
    <lineage>
        <taxon>Bacteria</taxon>
        <taxon>Pseudomonadati</taxon>
        <taxon>Bacteroidota</taxon>
        <taxon>Cytophagia</taxon>
        <taxon>Cytophagales</taxon>
        <taxon>Hymenobacteraceae</taxon>
        <taxon>Hymenobacter</taxon>
    </lineage>
</organism>
<protein>
    <recommendedName>
        <fullName evidence="4">MORN repeat-containing protein</fullName>
    </recommendedName>
</protein>
<sequence>MAKRYFLPFLLLLVSLPTLAQRPKPAAVTLPPADTVYFDRDWERTETLEEVSYARIARHDAAGKTVGTVRDYFYPSWKKQWEGKMASESPDKPTGLCCGWHENGQVSFRGTYLNGVQQSDFRSWQPNGREIKCIYTTEDALPLSNATIHCSTCVHLSRKVFEVDVPEGTAGIVYKLDIRDGETAPSWSTAIGLASALSNPATGTVALLSMVSATLSKQNTGPTPTVSTKCRWYITTDPAAVQQFMDTKGSITIPNSCLRVASNTPQETRPITLPPGTRRLYVCVNNDNYRADATATLSVTALVKACK</sequence>
<comment type="caution">
    <text evidence="2">The sequence shown here is derived from an EMBL/GenBank/DDBJ whole genome shotgun (WGS) entry which is preliminary data.</text>
</comment>
<proteinExistence type="predicted"/>
<accession>A0ABU3TM26</accession>
<evidence type="ECO:0008006" key="4">
    <source>
        <dbReference type="Google" id="ProtNLM"/>
    </source>
</evidence>
<gene>
    <name evidence="2" type="ORF">ROI90_17670</name>
</gene>